<evidence type="ECO:0000313" key="3">
    <source>
        <dbReference type="Proteomes" id="UP000070121"/>
    </source>
</evidence>
<feature type="region of interest" description="Disordered" evidence="1">
    <location>
        <begin position="1"/>
        <end position="26"/>
    </location>
</feature>
<name>A0A135UU97_9PEZI</name>
<dbReference type="GO" id="GO:0003676">
    <property type="term" value="F:nucleic acid binding"/>
    <property type="evidence" value="ECO:0007669"/>
    <property type="project" value="InterPro"/>
</dbReference>
<feature type="region of interest" description="Disordered" evidence="1">
    <location>
        <begin position="131"/>
        <end position="209"/>
    </location>
</feature>
<feature type="compositionally biased region" description="Low complexity" evidence="1">
    <location>
        <begin position="173"/>
        <end position="183"/>
    </location>
</feature>
<dbReference type="GO" id="GO:0008270">
    <property type="term" value="F:zinc ion binding"/>
    <property type="evidence" value="ECO:0007669"/>
    <property type="project" value="InterPro"/>
</dbReference>
<protein>
    <recommendedName>
        <fullName evidence="4">CCHC-type domain-containing protein</fullName>
    </recommendedName>
</protein>
<feature type="compositionally biased region" description="Basic and acidic residues" evidence="1">
    <location>
        <begin position="10"/>
        <end position="19"/>
    </location>
</feature>
<gene>
    <name evidence="2" type="ORF">CSAL01_02144</name>
</gene>
<reference evidence="2 3" key="1">
    <citation type="submission" date="2014-02" db="EMBL/GenBank/DDBJ databases">
        <title>The genome sequence of Colletotrichum salicis CBS 607.94.</title>
        <authorList>
            <person name="Baroncelli R."/>
            <person name="Thon M.R."/>
        </authorList>
    </citation>
    <scope>NUCLEOTIDE SEQUENCE [LARGE SCALE GENOMIC DNA]</scope>
    <source>
        <strain evidence="2 3">CBS 607.94</strain>
    </source>
</reference>
<keyword evidence="3" id="KW-1185">Reference proteome</keyword>
<dbReference type="SUPFAM" id="SSF57756">
    <property type="entry name" value="Retrovirus zinc finger-like domains"/>
    <property type="match status" value="1"/>
</dbReference>
<dbReference type="AlphaFoldDB" id="A0A135UU97"/>
<evidence type="ECO:0000313" key="2">
    <source>
        <dbReference type="EMBL" id="KXH63974.1"/>
    </source>
</evidence>
<comment type="caution">
    <text evidence="2">The sequence shown here is derived from an EMBL/GenBank/DDBJ whole genome shotgun (WGS) entry which is preliminary data.</text>
</comment>
<dbReference type="EMBL" id="JFFI01001028">
    <property type="protein sequence ID" value="KXH63974.1"/>
    <property type="molecule type" value="Genomic_DNA"/>
</dbReference>
<proteinExistence type="predicted"/>
<organism evidence="2 3">
    <name type="scientific">Colletotrichum salicis</name>
    <dbReference type="NCBI Taxonomy" id="1209931"/>
    <lineage>
        <taxon>Eukaryota</taxon>
        <taxon>Fungi</taxon>
        <taxon>Dikarya</taxon>
        <taxon>Ascomycota</taxon>
        <taxon>Pezizomycotina</taxon>
        <taxon>Sordariomycetes</taxon>
        <taxon>Hypocreomycetidae</taxon>
        <taxon>Glomerellales</taxon>
        <taxon>Glomerellaceae</taxon>
        <taxon>Colletotrichum</taxon>
        <taxon>Colletotrichum acutatum species complex</taxon>
    </lineage>
</organism>
<dbReference type="Proteomes" id="UP000070121">
    <property type="component" value="Unassembled WGS sequence"/>
</dbReference>
<accession>A0A135UU97</accession>
<sequence length="431" mass="47878">MSSSSRGKLSRRDHTRGSREPPALGKLRVEFDQHMNPPVRITSTHGGNIVDHTDGYFAFQSSAEASSEAVAMIVRAARGRLVHGLIWFEDPPSQGEDHCPLARQRVPSNIRPGEYPHPSSQQRLREDFRGVSDEPLGHSPMAPPPSGLGRWTSPAAKFEPRSVVPRKRRERPPSSTDSPGSSPNGMSSEAREKQSSKRPRLDRIKSPRPVQGCIIGSVHSAETDKSDFKVVKGPKGNYFVEFKAQQLQSAIGTPQYRCCNCDEKGHAVIDCAMPQSDGYVWGCVWCNSRTHDWDTCDAPDKPRAPEVIFYILVTSAVRPRALGRRLPLNMALAAGFPWTQARSMWMRANNPDPMIDYDYHGMSASALPSDPATKDISTLIKGYWLKWEYFGGYIAFWSQNGMNVGVDKTTNPDAMSRNMAVFHFGEPPSRG</sequence>
<evidence type="ECO:0008006" key="4">
    <source>
        <dbReference type="Google" id="ProtNLM"/>
    </source>
</evidence>
<dbReference type="InterPro" id="IPR036875">
    <property type="entry name" value="Znf_CCHC_sf"/>
</dbReference>
<feature type="compositionally biased region" description="Basic and acidic residues" evidence="1">
    <location>
        <begin position="189"/>
        <end position="205"/>
    </location>
</feature>
<dbReference type="OrthoDB" id="4777753at2759"/>
<evidence type="ECO:0000256" key="1">
    <source>
        <dbReference type="SAM" id="MobiDB-lite"/>
    </source>
</evidence>